<evidence type="ECO:0000313" key="25">
    <source>
        <dbReference type="Proteomes" id="UP000196536"/>
    </source>
</evidence>
<dbReference type="SUPFAM" id="SSF52343">
    <property type="entry name" value="Ferredoxin reductase-like, C-terminal NADP-linked domain"/>
    <property type="match status" value="1"/>
</dbReference>
<organism evidence="24 25">
    <name type="scientific">Acinetobacter populi</name>
    <dbReference type="NCBI Taxonomy" id="1582270"/>
    <lineage>
        <taxon>Bacteria</taxon>
        <taxon>Pseudomonadati</taxon>
        <taxon>Pseudomonadota</taxon>
        <taxon>Gammaproteobacteria</taxon>
        <taxon>Moraxellales</taxon>
        <taxon>Moraxellaceae</taxon>
        <taxon>Acinetobacter</taxon>
    </lineage>
</organism>
<dbReference type="InterPro" id="IPR009010">
    <property type="entry name" value="Asp_de-COase-like_dom_sf"/>
</dbReference>
<dbReference type="InterPro" id="IPR006657">
    <property type="entry name" value="MoPterin_dinucl-bd_dom"/>
</dbReference>
<name>A0A1Z9YZL1_9GAMM</name>
<dbReference type="GO" id="GO:0016020">
    <property type="term" value="C:membrane"/>
    <property type="evidence" value="ECO:0007669"/>
    <property type="project" value="TreeGrafter"/>
</dbReference>
<dbReference type="Proteomes" id="UP000196536">
    <property type="component" value="Unassembled WGS sequence"/>
</dbReference>
<evidence type="ECO:0000256" key="13">
    <source>
        <dbReference type="ARBA" id="ARBA00022857"/>
    </source>
</evidence>
<dbReference type="EMBL" id="NEXX01000002">
    <property type="protein sequence ID" value="OUY07648.1"/>
    <property type="molecule type" value="Genomic_DNA"/>
</dbReference>
<dbReference type="Pfam" id="PF04879">
    <property type="entry name" value="Molybdop_Fe4S4"/>
    <property type="match status" value="1"/>
</dbReference>
<dbReference type="GO" id="GO:0042128">
    <property type="term" value="P:nitrate assimilation"/>
    <property type="evidence" value="ECO:0007669"/>
    <property type="project" value="UniProtKB-KW"/>
</dbReference>
<dbReference type="SMART" id="SM00926">
    <property type="entry name" value="Molybdop_Fe4S4"/>
    <property type="match status" value="1"/>
</dbReference>
<comment type="similarity">
    <text evidence="5">Belongs to the prokaryotic molybdopterin-containing oxidoreductase family. NasA/NapA/NarB subfamily.</text>
</comment>
<keyword evidence="10" id="KW-0288">FMN</keyword>
<dbReference type="InterPro" id="IPR041957">
    <property type="entry name" value="CT_Nitrate-R-NapA-like"/>
</dbReference>
<evidence type="ECO:0000256" key="19">
    <source>
        <dbReference type="ARBA" id="ARBA00023192"/>
    </source>
</evidence>
<dbReference type="Gene3D" id="3.40.50.740">
    <property type="match status" value="1"/>
</dbReference>
<dbReference type="InterPro" id="IPR001094">
    <property type="entry name" value="Flavdoxin-like"/>
</dbReference>
<feature type="domain" description="Flavodoxin-like" evidence="21">
    <location>
        <begin position="859"/>
        <end position="997"/>
    </location>
</feature>
<feature type="domain" description="FAD-binding FR-type" evidence="22">
    <location>
        <begin position="1182"/>
        <end position="1398"/>
    </location>
</feature>
<evidence type="ECO:0000259" key="21">
    <source>
        <dbReference type="PROSITE" id="PS50902"/>
    </source>
</evidence>
<evidence type="ECO:0000256" key="2">
    <source>
        <dbReference type="ARBA" id="ARBA00001942"/>
    </source>
</evidence>
<dbReference type="SUPFAM" id="SSF63380">
    <property type="entry name" value="Riboflavin synthase domain-like"/>
    <property type="match status" value="1"/>
</dbReference>
<dbReference type="InterPro" id="IPR001709">
    <property type="entry name" value="Flavoprot_Pyr_Nucl_cyt_Rdtase"/>
</dbReference>
<dbReference type="PANTHER" id="PTHR43105">
    <property type="entry name" value="RESPIRATORY NITRATE REDUCTASE"/>
    <property type="match status" value="1"/>
</dbReference>
<dbReference type="GO" id="GO:1990204">
    <property type="term" value="C:oxidoreductase complex"/>
    <property type="evidence" value="ECO:0007669"/>
    <property type="project" value="UniProtKB-ARBA"/>
</dbReference>
<dbReference type="InterPro" id="IPR017938">
    <property type="entry name" value="Riboflavin_synthase-like_b-brl"/>
</dbReference>
<dbReference type="PROSITE" id="PS51384">
    <property type="entry name" value="FAD_FR"/>
    <property type="match status" value="1"/>
</dbReference>
<dbReference type="Gene3D" id="2.40.30.10">
    <property type="entry name" value="Translation factors"/>
    <property type="match status" value="1"/>
</dbReference>
<keyword evidence="15" id="KW-0560">Oxidoreductase</keyword>
<evidence type="ECO:0000256" key="5">
    <source>
        <dbReference type="ARBA" id="ARBA00008747"/>
    </source>
</evidence>
<dbReference type="SUPFAM" id="SSF52218">
    <property type="entry name" value="Flavoproteins"/>
    <property type="match status" value="2"/>
</dbReference>
<keyword evidence="16" id="KW-0408">Iron</keyword>
<evidence type="ECO:0000256" key="18">
    <source>
        <dbReference type="ARBA" id="ARBA00023063"/>
    </source>
</evidence>
<dbReference type="PROSITE" id="PS50902">
    <property type="entry name" value="FLAVODOXIN_LIKE"/>
    <property type="match status" value="2"/>
</dbReference>
<evidence type="ECO:0000256" key="15">
    <source>
        <dbReference type="ARBA" id="ARBA00023002"/>
    </source>
</evidence>
<dbReference type="OrthoDB" id="9816402at2"/>
<dbReference type="SUPFAM" id="SSF50692">
    <property type="entry name" value="ADC-like"/>
    <property type="match status" value="1"/>
</dbReference>
<keyword evidence="17" id="KW-0411">Iron-sulfur</keyword>
<proteinExistence type="inferred from homology"/>
<evidence type="ECO:0000256" key="16">
    <source>
        <dbReference type="ARBA" id="ARBA00023004"/>
    </source>
</evidence>
<evidence type="ECO:0000256" key="9">
    <source>
        <dbReference type="ARBA" id="ARBA00022630"/>
    </source>
</evidence>
<dbReference type="InterPro" id="IPR023173">
    <property type="entry name" value="NADPH_Cyt_P450_Rdtase_alpha"/>
</dbReference>
<dbReference type="PANTHER" id="PTHR43105:SF9">
    <property type="entry name" value="NADPH-FE(3+) OXIDOREDUCTASE SUBUNIT ALPHA"/>
    <property type="match status" value="1"/>
</dbReference>
<dbReference type="GO" id="GO:0046872">
    <property type="term" value="F:metal ion binding"/>
    <property type="evidence" value="ECO:0007669"/>
    <property type="project" value="UniProtKB-KW"/>
</dbReference>
<dbReference type="InterPro" id="IPR039261">
    <property type="entry name" value="FNR_nucleotide-bd"/>
</dbReference>
<evidence type="ECO:0000256" key="7">
    <source>
        <dbReference type="ARBA" id="ARBA00022485"/>
    </source>
</evidence>
<feature type="domain" description="4Fe-4S Mo/W bis-MGD-type" evidence="23">
    <location>
        <begin position="2"/>
        <end position="58"/>
    </location>
</feature>
<evidence type="ECO:0000256" key="17">
    <source>
        <dbReference type="ARBA" id="ARBA00023014"/>
    </source>
</evidence>
<dbReference type="GO" id="GO:0051539">
    <property type="term" value="F:4 iron, 4 sulfur cluster binding"/>
    <property type="evidence" value="ECO:0007669"/>
    <property type="project" value="UniProtKB-KW"/>
</dbReference>
<feature type="domain" description="Flavodoxin-like" evidence="21">
    <location>
        <begin position="1015"/>
        <end position="1153"/>
    </location>
</feature>
<dbReference type="FunFam" id="3.40.50.80:FF:000001">
    <property type="entry name" value="NADPH--cytochrome P450 reductase 1"/>
    <property type="match status" value="1"/>
</dbReference>
<keyword evidence="19" id="KW-0028">Amino-acid biosynthesis</keyword>
<dbReference type="Gene3D" id="2.20.25.90">
    <property type="entry name" value="ADC-like domains"/>
    <property type="match status" value="1"/>
</dbReference>
<dbReference type="Pfam" id="PF00667">
    <property type="entry name" value="FAD_binding_1"/>
    <property type="match status" value="1"/>
</dbReference>
<comment type="catalytic activity">
    <reaction evidence="20">
        <text>hydrogen sulfide + 3 NADP(+) + 3 H2O = sulfite + 3 NADPH + 4 H(+)</text>
        <dbReference type="Rhea" id="RHEA:13801"/>
        <dbReference type="ChEBI" id="CHEBI:15377"/>
        <dbReference type="ChEBI" id="CHEBI:15378"/>
        <dbReference type="ChEBI" id="CHEBI:17359"/>
        <dbReference type="ChEBI" id="CHEBI:29919"/>
        <dbReference type="ChEBI" id="CHEBI:57783"/>
        <dbReference type="ChEBI" id="CHEBI:58349"/>
        <dbReference type="EC" id="1.8.1.2"/>
    </reaction>
</comment>
<dbReference type="EC" id="1.8.1.2" evidence="6"/>
<dbReference type="InterPro" id="IPR050123">
    <property type="entry name" value="Prok_molybdopt-oxidoreductase"/>
</dbReference>
<evidence type="ECO:0000256" key="3">
    <source>
        <dbReference type="ARBA" id="ARBA00001966"/>
    </source>
</evidence>
<dbReference type="PRINTS" id="PR00369">
    <property type="entry name" value="FLAVODOXIN"/>
</dbReference>
<dbReference type="CDD" id="cd06199">
    <property type="entry name" value="SiR"/>
    <property type="match status" value="1"/>
</dbReference>
<dbReference type="InterPro" id="IPR001433">
    <property type="entry name" value="OxRdtase_FAD/NAD-bd"/>
</dbReference>
<dbReference type="Pfam" id="PF00384">
    <property type="entry name" value="Molybdopterin"/>
    <property type="match status" value="1"/>
</dbReference>
<comment type="cofactor">
    <cofactor evidence="4">
        <name>FAD</name>
        <dbReference type="ChEBI" id="CHEBI:57692"/>
    </cofactor>
</comment>
<reference evidence="24 25" key="1">
    <citation type="submission" date="2017-05" db="EMBL/GenBank/DDBJ databases">
        <title>Acinetobacter populi ANC 5415 (= PBJ7), whole genome shotgun sequencing project.</title>
        <authorList>
            <person name="Nemec A."/>
            <person name="Radolfova-Krizova L."/>
        </authorList>
    </citation>
    <scope>NUCLEOTIDE SEQUENCE [LARGE SCALE GENOMIC DNA]</scope>
    <source>
        <strain evidence="24 25">PBJ7</strain>
    </source>
</reference>
<dbReference type="RefSeq" id="WP_087620197.1">
    <property type="nucleotide sequence ID" value="NZ_NEXX01000002.1"/>
</dbReference>
<comment type="cofactor">
    <cofactor evidence="3">
        <name>[4Fe-4S] cluster</name>
        <dbReference type="ChEBI" id="CHEBI:49883"/>
    </cofactor>
</comment>
<evidence type="ECO:0000256" key="10">
    <source>
        <dbReference type="ARBA" id="ARBA00022643"/>
    </source>
</evidence>
<evidence type="ECO:0000256" key="11">
    <source>
        <dbReference type="ARBA" id="ARBA00022723"/>
    </source>
</evidence>
<dbReference type="GO" id="GO:0004783">
    <property type="term" value="F:sulfite reductase (NADPH) activity"/>
    <property type="evidence" value="ECO:0007669"/>
    <property type="project" value="UniProtKB-EC"/>
</dbReference>
<keyword evidence="18" id="KW-0534">Nitrate assimilation</keyword>
<keyword evidence="19" id="KW-0198">Cysteine biosynthesis</keyword>
<comment type="caution">
    <text evidence="24">The sequence shown here is derived from an EMBL/GenBank/DDBJ whole genome shotgun (WGS) entry which is preliminary data.</text>
</comment>
<evidence type="ECO:0000256" key="1">
    <source>
        <dbReference type="ARBA" id="ARBA00001917"/>
    </source>
</evidence>
<dbReference type="InterPro" id="IPR017927">
    <property type="entry name" value="FAD-bd_FR_type"/>
</dbReference>
<dbReference type="Gene3D" id="3.40.50.360">
    <property type="match status" value="2"/>
</dbReference>
<keyword evidence="9" id="KW-0285">Flavoprotein</keyword>
<dbReference type="Pfam" id="PF01568">
    <property type="entry name" value="Molydop_binding"/>
    <property type="match status" value="1"/>
</dbReference>
<dbReference type="InterPro" id="IPR003097">
    <property type="entry name" value="CysJ-like_FAD-binding"/>
</dbReference>
<evidence type="ECO:0000259" key="22">
    <source>
        <dbReference type="PROSITE" id="PS51384"/>
    </source>
</evidence>
<dbReference type="InterPro" id="IPR006656">
    <property type="entry name" value="Mopterin_OxRdtase"/>
</dbReference>
<evidence type="ECO:0000256" key="8">
    <source>
        <dbReference type="ARBA" id="ARBA00022505"/>
    </source>
</evidence>
<keyword evidence="25" id="KW-1185">Reference proteome</keyword>
<evidence type="ECO:0000256" key="4">
    <source>
        <dbReference type="ARBA" id="ARBA00001974"/>
    </source>
</evidence>
<dbReference type="CDD" id="cd02754">
    <property type="entry name" value="MopB_Nitrate-R-NapA-like"/>
    <property type="match status" value="1"/>
</dbReference>
<keyword evidence="7" id="KW-0004">4Fe-4S</keyword>
<keyword evidence="8" id="KW-0500">Molybdenum</keyword>
<evidence type="ECO:0000313" key="24">
    <source>
        <dbReference type="EMBL" id="OUY07648.1"/>
    </source>
</evidence>
<dbReference type="CDD" id="cd02791">
    <property type="entry name" value="MopB_CT_Nitrate-R-NapA-like"/>
    <property type="match status" value="1"/>
</dbReference>
<keyword evidence="14" id="KW-0249">Electron transport</keyword>
<evidence type="ECO:0000259" key="23">
    <source>
        <dbReference type="PROSITE" id="PS51669"/>
    </source>
</evidence>
<dbReference type="Gene3D" id="2.40.40.20">
    <property type="match status" value="1"/>
</dbReference>
<dbReference type="GO" id="GO:0043546">
    <property type="term" value="F:molybdopterin cofactor binding"/>
    <property type="evidence" value="ECO:0007669"/>
    <property type="project" value="InterPro"/>
</dbReference>
<keyword evidence="11" id="KW-0479">Metal-binding</keyword>
<evidence type="ECO:0000256" key="6">
    <source>
        <dbReference type="ARBA" id="ARBA00012604"/>
    </source>
</evidence>
<comment type="cofactor">
    <cofactor evidence="2">
        <name>Mo-bis(molybdopterin guanine dinucleotide)</name>
        <dbReference type="ChEBI" id="CHEBI:60539"/>
    </cofactor>
</comment>
<evidence type="ECO:0000256" key="14">
    <source>
        <dbReference type="ARBA" id="ARBA00022982"/>
    </source>
</evidence>
<dbReference type="SUPFAM" id="SSF53706">
    <property type="entry name" value="Formate dehydrogenase/DMSO reductase, domains 1-3"/>
    <property type="match status" value="1"/>
</dbReference>
<dbReference type="Gene3D" id="3.40.228.10">
    <property type="entry name" value="Dimethylsulfoxide Reductase, domain 2"/>
    <property type="match status" value="1"/>
</dbReference>
<dbReference type="GO" id="GO:0045333">
    <property type="term" value="P:cellular respiration"/>
    <property type="evidence" value="ECO:0007669"/>
    <property type="project" value="UniProtKB-ARBA"/>
</dbReference>
<comment type="cofactor">
    <cofactor evidence="1">
        <name>FMN</name>
        <dbReference type="ChEBI" id="CHEBI:58210"/>
    </cofactor>
</comment>
<keyword evidence="14" id="KW-0813">Transport</keyword>
<dbReference type="PRINTS" id="PR00371">
    <property type="entry name" value="FPNCR"/>
</dbReference>
<dbReference type="Pfam" id="PF00175">
    <property type="entry name" value="NAD_binding_1"/>
    <property type="match status" value="1"/>
</dbReference>
<evidence type="ECO:0000256" key="12">
    <source>
        <dbReference type="ARBA" id="ARBA00022827"/>
    </source>
</evidence>
<dbReference type="PROSITE" id="PS51669">
    <property type="entry name" value="4FE4S_MOW_BIS_MGD"/>
    <property type="match status" value="1"/>
</dbReference>
<dbReference type="GO" id="GO:0019344">
    <property type="term" value="P:cysteine biosynthetic process"/>
    <property type="evidence" value="ECO:0007669"/>
    <property type="project" value="UniProtKB-KW"/>
</dbReference>
<dbReference type="Gene3D" id="3.40.50.80">
    <property type="entry name" value="Nucleotide-binding domain of ferredoxin-NADP reductase (FNR) module"/>
    <property type="match status" value="1"/>
</dbReference>
<dbReference type="GO" id="GO:0010181">
    <property type="term" value="F:FMN binding"/>
    <property type="evidence" value="ECO:0007669"/>
    <property type="project" value="InterPro"/>
</dbReference>
<dbReference type="PROSITE" id="PS00551">
    <property type="entry name" value="MOLYBDOPTERIN_PROK_1"/>
    <property type="match status" value="1"/>
</dbReference>
<dbReference type="InterPro" id="IPR027467">
    <property type="entry name" value="MopterinOxRdtase_cofactor_BS"/>
</dbReference>
<accession>A0A1Z9YZL1</accession>
<keyword evidence="13" id="KW-0521">NADP</keyword>
<protein>
    <recommendedName>
        <fullName evidence="6">assimilatory sulfite reductase (NADPH)</fullName>
        <ecNumber evidence="6">1.8.1.2</ecNumber>
    </recommendedName>
</protein>
<dbReference type="Gene3D" id="1.20.990.10">
    <property type="entry name" value="NADPH-cytochrome p450 Reductase, Chain A, domain 3"/>
    <property type="match status" value="1"/>
</dbReference>
<dbReference type="InterPro" id="IPR008254">
    <property type="entry name" value="Flavodoxin/NO_synth"/>
</dbReference>
<keyword evidence="12" id="KW-0274">FAD</keyword>
<dbReference type="InterPro" id="IPR006963">
    <property type="entry name" value="Mopterin_OxRdtase_4Fe-4S_dom"/>
</dbReference>
<gene>
    <name evidence="24" type="ORF">CAP51_07860</name>
</gene>
<evidence type="ECO:0000256" key="20">
    <source>
        <dbReference type="ARBA" id="ARBA00052219"/>
    </source>
</evidence>
<dbReference type="Pfam" id="PF00258">
    <property type="entry name" value="Flavodoxin_1"/>
    <property type="match status" value="2"/>
</dbReference>
<sequence>MTKSIKTVCPYCGVGCGMILQVENNQVVKLAGDKNHPTNFGRLCTKGSSAHQALRQSGRLEKAYLRSVRNAEPAATAMDLAISQTAQRLRQIIDQDGANAVSFYVSGQMSIEAQYLINKLAKGFIGTNNIESNSRLCMASAGSGYKLSLGADGPPGSYQDFDHADVFFVIGANMADCHPILFLRLMDRVKKGAKLIVVDPRRNTTADKADLFMQIKPGTDLYLLNGLLHLLLKNNHIDHEFIQDYTEGWQQMPDFLEDYPPHLVAEKTGIAEEKIRQAAQWLGEADKFMTCWTMGLNQSTHGTWNTNAICNLHLATGQICKLGSGPFSLTGQPNAMGGREMGYMGPGLPGQRAVLAEKDRDFIENYWGIAKGTLTTNLGKGTIDMFERIKTGEIKACWIICTNPVATVANRQTVIDGLQHAELVITQDAFLETETNRYADILLPAALWAEAEGVMINSERNMTLMQKAIDPPGEALPDWQIISRIACEMGYADAFNYQSAAEVFDEIRGCSNPKTGYDLRGASHARLRETPLQWPCPPLDTEQGQQDRHPIRYLNDGISQPLLQPDEGKTRPRLIFPTERNKGIFFARPHLDPAEMPDETYPFILNTGRVQHQWHTLTKTGKIAMLNKLNSGPFVEINPEDAAQLSLKEKQPVEICSKRGKAILPAVITDRVLPGNCFAPFHWNDVYGENLAINAVTSDAIDPLSQQPEFKICAVQLSPVMVDTSSSIEELSADNQNQQETTALYADSSSSFAIPDSDMSNIHQIIASLIGLPPSTAPNLNDQEKLYLSGFIAALQHLAVPANSMPTLPDNAPISEQHKLWVNGLLAGLFARTSISQQPNTSATPTLQQIESTESKIKITLLWASQTGNSETLAESFVEKLKQANYDVLCYDMNNFSIQQLQHSEYLLCISSTFGDGDSPDNGQNFWNDLNSQKDLDLKTLKYSVLALGDPNYDQFCGHGKRLDQKLAELGAARISDRIDCDTDFEEKAEQWFNNILAKLSDFSSNDTAKKTSAVTLLWASQTGNSESLAESFAEKIKQSGYQVAMQEMNDFSIQQLNKTQHLLCISSTFGDGDSPDNGQNFWNDLNSQKDLDLKTLKYSVLALGDPNYDQFCGHGKRLDQKLAELGASRIFDRIDCDTDFQEKAEQWLSSVLSKLNTEPTKTIESSPLKPGKINSNAPTKAKPFYAQLICNKRLNAEHSNKDIRLFAFDIKDSGISYEAGDALGVWPKNCPELVEELLSVCKLSGDSIVSKIDLAEMPLRQALTERFEIAKPQTKALQLIATKGHYHFLQDLLDQPDKSELKKWLWGKQLVDILHEFPVKLATNELIGILGNLQPRLYSIASSSAAYPKQIHLTVSAVRYDCQGRQRKGVSSTFLADRATDQTVAIFVQKSASFHPPADGNLPLIMVGPGTGIAPFRGFLQQRQARGDQGKNWLFFGEQFSAHDFYYQDELLELQQNGILTRLDLAFSRDQEQKIYVQDRMRENGAELWQWLQQGAYFCVCGDASRMAKDVDAALKEIIATHGQMSEEQATEYVIGMSREKRYLRDVY</sequence>
<dbReference type="InterPro" id="IPR029039">
    <property type="entry name" value="Flavoprotein-like_sf"/>
</dbReference>